<evidence type="ECO:0000256" key="7">
    <source>
        <dbReference type="ARBA" id="ARBA00022989"/>
    </source>
</evidence>
<evidence type="ECO:0000256" key="4">
    <source>
        <dbReference type="ARBA" id="ARBA00022692"/>
    </source>
</evidence>
<sequence length="240" mass="26710">MAAAQDNVSRRLWLPDMDFIKQELERQDPTVLSVVAALVVVLLSLVIWRLLRGSQSSRRAVLLVGLCDSGKTLLFSRHSSFTLVDVPGHESLRLQFLDQYKTSIRAMIFVVDSSAFQREVKEVAEFLYQILTDATLLRNTPPILVACNKQDISMAKSAKLVQQQLEKELNTLRVTQSAAPSTLEGSNSPTTTQLGKKGKDFEFSQVPLKIEFLECSARDGKEEEGDANLSNVEGWLAKLA</sequence>
<keyword evidence="5" id="KW-0547">Nucleotide-binding</keyword>
<reference evidence="13" key="1">
    <citation type="thesis" date="2020" institute="ProQuest LLC" country="789 East Eisenhower Parkway, Ann Arbor, MI, USA">
        <title>Comparative Genomics and Chromosome Evolution.</title>
        <authorList>
            <person name="Mudd A.B."/>
        </authorList>
    </citation>
    <scope>NUCLEOTIDE SEQUENCE</scope>
    <source>
        <strain evidence="13">HN-11 Male</strain>
        <tissue evidence="13">Kidney and liver</tissue>
    </source>
</reference>
<dbReference type="PANTHER" id="PTHR11711">
    <property type="entry name" value="ADP RIBOSYLATION FACTOR-RELATED"/>
    <property type="match status" value="1"/>
</dbReference>
<evidence type="ECO:0000313" key="14">
    <source>
        <dbReference type="Proteomes" id="UP000770717"/>
    </source>
</evidence>
<keyword evidence="8" id="KW-0342">GTP-binding</keyword>
<dbReference type="CDD" id="cd04105">
    <property type="entry name" value="SR_beta"/>
    <property type="match status" value="1"/>
</dbReference>
<gene>
    <name evidence="13" type="ORF">GDO78_002042</name>
</gene>
<evidence type="ECO:0000256" key="3">
    <source>
        <dbReference type="ARBA" id="ARBA00020256"/>
    </source>
</evidence>
<evidence type="ECO:0000256" key="9">
    <source>
        <dbReference type="ARBA" id="ARBA00023136"/>
    </source>
</evidence>
<evidence type="ECO:0000256" key="1">
    <source>
        <dbReference type="ARBA" id="ARBA00004389"/>
    </source>
</evidence>
<dbReference type="GO" id="GO:0005789">
    <property type="term" value="C:endoplasmic reticulum membrane"/>
    <property type="evidence" value="ECO:0007669"/>
    <property type="project" value="UniProtKB-SubCell"/>
</dbReference>
<dbReference type="Proteomes" id="UP000770717">
    <property type="component" value="Unassembled WGS sequence"/>
</dbReference>
<evidence type="ECO:0000256" key="11">
    <source>
        <dbReference type="SAM" id="MobiDB-lite"/>
    </source>
</evidence>
<evidence type="ECO:0000256" key="5">
    <source>
        <dbReference type="ARBA" id="ARBA00022741"/>
    </source>
</evidence>
<keyword evidence="10" id="KW-0675">Receptor</keyword>
<accession>A0A8J6KIP4</accession>
<evidence type="ECO:0000256" key="12">
    <source>
        <dbReference type="SAM" id="Phobius"/>
    </source>
</evidence>
<comment type="subcellular location">
    <subcellularLocation>
        <location evidence="1">Endoplasmic reticulum membrane</location>
        <topology evidence="1">Single-pass membrane protein</topology>
    </subcellularLocation>
</comment>
<dbReference type="InterPro" id="IPR019009">
    <property type="entry name" value="SRP_receptor_beta_su"/>
</dbReference>
<comment type="caution">
    <text evidence="13">The sequence shown here is derived from an EMBL/GenBank/DDBJ whole genome shotgun (WGS) entry which is preliminary data.</text>
</comment>
<dbReference type="Pfam" id="PF09439">
    <property type="entry name" value="SRPRB"/>
    <property type="match status" value="1"/>
</dbReference>
<feature type="compositionally biased region" description="Polar residues" evidence="11">
    <location>
        <begin position="176"/>
        <end position="194"/>
    </location>
</feature>
<keyword evidence="4 12" id="KW-0812">Transmembrane</keyword>
<keyword evidence="14" id="KW-1185">Reference proteome</keyword>
<dbReference type="InterPro" id="IPR027417">
    <property type="entry name" value="P-loop_NTPase"/>
</dbReference>
<proteinExistence type="inferred from homology"/>
<feature type="region of interest" description="Disordered" evidence="11">
    <location>
        <begin position="176"/>
        <end position="196"/>
    </location>
</feature>
<dbReference type="OrthoDB" id="41266at2759"/>
<keyword evidence="9 12" id="KW-0472">Membrane</keyword>
<dbReference type="AlphaFoldDB" id="A0A8J6KIP4"/>
<feature type="transmembrane region" description="Helical" evidence="12">
    <location>
        <begin position="31"/>
        <end position="51"/>
    </location>
</feature>
<evidence type="ECO:0000256" key="2">
    <source>
        <dbReference type="ARBA" id="ARBA00005619"/>
    </source>
</evidence>
<protein>
    <recommendedName>
        <fullName evidence="3">Signal recognition particle receptor subunit beta</fullName>
    </recommendedName>
</protein>
<dbReference type="InterPro" id="IPR024156">
    <property type="entry name" value="Small_GTPase_ARF"/>
</dbReference>
<dbReference type="SUPFAM" id="SSF52540">
    <property type="entry name" value="P-loop containing nucleoside triphosphate hydrolases"/>
    <property type="match status" value="1"/>
</dbReference>
<evidence type="ECO:0000256" key="6">
    <source>
        <dbReference type="ARBA" id="ARBA00022824"/>
    </source>
</evidence>
<name>A0A8J6KIP4_ELECQ</name>
<dbReference type="Gene3D" id="3.40.50.300">
    <property type="entry name" value="P-loop containing nucleotide triphosphate hydrolases"/>
    <property type="match status" value="1"/>
</dbReference>
<keyword evidence="7 12" id="KW-1133">Transmembrane helix</keyword>
<organism evidence="13 14">
    <name type="scientific">Eleutherodactylus coqui</name>
    <name type="common">Puerto Rican coqui</name>
    <dbReference type="NCBI Taxonomy" id="57060"/>
    <lineage>
        <taxon>Eukaryota</taxon>
        <taxon>Metazoa</taxon>
        <taxon>Chordata</taxon>
        <taxon>Craniata</taxon>
        <taxon>Vertebrata</taxon>
        <taxon>Euteleostomi</taxon>
        <taxon>Amphibia</taxon>
        <taxon>Batrachia</taxon>
        <taxon>Anura</taxon>
        <taxon>Neobatrachia</taxon>
        <taxon>Hyloidea</taxon>
        <taxon>Eleutherodactylidae</taxon>
        <taxon>Eleutherodactylinae</taxon>
        <taxon>Eleutherodactylus</taxon>
        <taxon>Eleutherodactylus</taxon>
    </lineage>
</organism>
<evidence type="ECO:0000256" key="8">
    <source>
        <dbReference type="ARBA" id="ARBA00023134"/>
    </source>
</evidence>
<evidence type="ECO:0000313" key="13">
    <source>
        <dbReference type="EMBL" id="KAG9494512.1"/>
    </source>
</evidence>
<comment type="similarity">
    <text evidence="2">Belongs to the SRP receptor beta subunit family.</text>
</comment>
<dbReference type="EMBL" id="WNTK01000001">
    <property type="protein sequence ID" value="KAG9494512.1"/>
    <property type="molecule type" value="Genomic_DNA"/>
</dbReference>
<keyword evidence="6" id="KW-0256">Endoplasmic reticulum</keyword>
<evidence type="ECO:0000256" key="10">
    <source>
        <dbReference type="ARBA" id="ARBA00023170"/>
    </source>
</evidence>
<dbReference type="GO" id="GO:0005525">
    <property type="term" value="F:GTP binding"/>
    <property type="evidence" value="ECO:0007669"/>
    <property type="project" value="UniProtKB-KW"/>
</dbReference>